<dbReference type="RefSeq" id="WP_095510131.1">
    <property type="nucleotide sequence ID" value="NZ_MQWD01000001.1"/>
</dbReference>
<sequence length="344" mass="35397">MPALATPASAALEVLDAHRVRVAGLPGVRYRLRRLHPYTGHDDLDEAFATFEAIVVPPVDGRSGAPAVTLLNGITKGMDRSVPAATALARAGFGAVLVDTPLGGVRRPTSGHPGADLAALVRRGVALDVPFARTMFDGVAADLPAVLAFAEAEHGLGAERRALFGVSFGCLLSSLAFARDGVGDRLFGAIGHPDLGAMARGLVDGFARFSGLPPALVATGLRLGGVADAAARRYGGEPAVGMLQFARLLHTVGRGGRALDGLDPIRFASTVSADRPVHILAGAEDPVAPTADVRRASEAFAASSVEVLPGLGHGWYPGAAPPGAVSFERACGAWLVRHLADWLD</sequence>
<name>A0A271J0A2_9BACT</name>
<dbReference type="Gene3D" id="3.40.50.1820">
    <property type="entry name" value="alpha/beta hydrolase"/>
    <property type="match status" value="1"/>
</dbReference>
<dbReference type="OrthoDB" id="1523478at2"/>
<proteinExistence type="predicted"/>
<dbReference type="AlphaFoldDB" id="A0A271J0A2"/>
<accession>A0A271J0A2</accession>
<comment type="caution">
    <text evidence="1">The sequence shown here is derived from an EMBL/GenBank/DDBJ whole genome shotgun (WGS) entry which is preliminary data.</text>
</comment>
<dbReference type="Proteomes" id="UP000216339">
    <property type="component" value="Unassembled WGS sequence"/>
</dbReference>
<organism evidence="1 2">
    <name type="scientific">Rubrivirga marina</name>
    <dbReference type="NCBI Taxonomy" id="1196024"/>
    <lineage>
        <taxon>Bacteria</taxon>
        <taxon>Pseudomonadati</taxon>
        <taxon>Rhodothermota</taxon>
        <taxon>Rhodothermia</taxon>
        <taxon>Rhodothermales</taxon>
        <taxon>Rubricoccaceae</taxon>
        <taxon>Rubrivirga</taxon>
    </lineage>
</organism>
<protein>
    <recommendedName>
        <fullName evidence="3">Dienelactone hydrolase domain-containing protein</fullName>
    </recommendedName>
</protein>
<reference evidence="1 2" key="1">
    <citation type="submission" date="2016-11" db="EMBL/GenBank/DDBJ databases">
        <title>Study of marine rhodopsin-containing bacteria.</title>
        <authorList>
            <person name="Yoshizawa S."/>
            <person name="Kumagai Y."/>
            <person name="Kogure K."/>
        </authorList>
    </citation>
    <scope>NUCLEOTIDE SEQUENCE [LARGE SCALE GENOMIC DNA]</scope>
    <source>
        <strain evidence="1 2">SAORIC-28</strain>
    </source>
</reference>
<dbReference type="SUPFAM" id="SSF53474">
    <property type="entry name" value="alpha/beta-Hydrolases"/>
    <property type="match status" value="1"/>
</dbReference>
<evidence type="ECO:0000313" key="2">
    <source>
        <dbReference type="Proteomes" id="UP000216339"/>
    </source>
</evidence>
<evidence type="ECO:0008006" key="3">
    <source>
        <dbReference type="Google" id="ProtNLM"/>
    </source>
</evidence>
<gene>
    <name evidence="1" type="ORF">BSZ37_08490</name>
</gene>
<dbReference type="EMBL" id="MQWD01000001">
    <property type="protein sequence ID" value="PAP76474.1"/>
    <property type="molecule type" value="Genomic_DNA"/>
</dbReference>
<evidence type="ECO:0000313" key="1">
    <source>
        <dbReference type="EMBL" id="PAP76474.1"/>
    </source>
</evidence>
<keyword evidence="2" id="KW-1185">Reference proteome</keyword>
<dbReference type="InterPro" id="IPR029058">
    <property type="entry name" value="AB_hydrolase_fold"/>
</dbReference>